<organism evidence="6 7">
    <name type="scientific">Leptosia nina</name>
    <dbReference type="NCBI Taxonomy" id="320188"/>
    <lineage>
        <taxon>Eukaryota</taxon>
        <taxon>Metazoa</taxon>
        <taxon>Ecdysozoa</taxon>
        <taxon>Arthropoda</taxon>
        <taxon>Hexapoda</taxon>
        <taxon>Insecta</taxon>
        <taxon>Pterygota</taxon>
        <taxon>Neoptera</taxon>
        <taxon>Endopterygota</taxon>
        <taxon>Lepidoptera</taxon>
        <taxon>Glossata</taxon>
        <taxon>Ditrysia</taxon>
        <taxon>Papilionoidea</taxon>
        <taxon>Pieridae</taxon>
        <taxon>Pierinae</taxon>
        <taxon>Leptosia</taxon>
    </lineage>
</organism>
<keyword evidence="7" id="KW-1185">Reference proteome</keyword>
<dbReference type="PRINTS" id="PR00821">
    <property type="entry name" value="TAGLIPASE"/>
</dbReference>
<protein>
    <recommendedName>
        <fullName evidence="5">Lipase domain-containing protein</fullName>
    </recommendedName>
</protein>
<gene>
    <name evidence="6" type="ORF">LNINA_LOCUS3475</name>
</gene>
<evidence type="ECO:0000313" key="7">
    <source>
        <dbReference type="Proteomes" id="UP001497472"/>
    </source>
</evidence>
<evidence type="ECO:0000256" key="1">
    <source>
        <dbReference type="ARBA" id="ARBA00004613"/>
    </source>
</evidence>
<dbReference type="PANTHER" id="PTHR11610">
    <property type="entry name" value="LIPASE"/>
    <property type="match status" value="1"/>
</dbReference>
<comment type="similarity">
    <text evidence="2 4">Belongs to the AB hydrolase superfamily. Lipase family.</text>
</comment>
<feature type="domain" description="Lipase" evidence="5">
    <location>
        <begin position="102"/>
        <end position="378"/>
    </location>
</feature>
<dbReference type="EMBL" id="CAVLEF010000004">
    <property type="protein sequence ID" value="CAK1543673.1"/>
    <property type="molecule type" value="Genomic_DNA"/>
</dbReference>
<dbReference type="Pfam" id="PF00151">
    <property type="entry name" value="Lipase"/>
    <property type="match status" value="1"/>
</dbReference>
<evidence type="ECO:0000313" key="6">
    <source>
        <dbReference type="EMBL" id="CAK1543673.1"/>
    </source>
</evidence>
<dbReference type="GO" id="GO:0017171">
    <property type="term" value="F:serine hydrolase activity"/>
    <property type="evidence" value="ECO:0007669"/>
    <property type="project" value="TreeGrafter"/>
</dbReference>
<dbReference type="GO" id="GO:0005615">
    <property type="term" value="C:extracellular space"/>
    <property type="evidence" value="ECO:0007669"/>
    <property type="project" value="TreeGrafter"/>
</dbReference>
<evidence type="ECO:0000256" key="3">
    <source>
        <dbReference type="ARBA" id="ARBA00022525"/>
    </source>
</evidence>
<proteinExistence type="inferred from homology"/>
<sequence>MDLTEDDLYNWYKHAQDGVREGVRTMQNSINSRSVLSLIVAVFSLSSAQQGDNVVDLIGKGIGKEVSAVKQPFEETLVFVGSAQCKHVKRLVGVSYEQLHGEREPDLNTLALVYRDRLATTNINITQAAQWLVQARRNEPDRRLIIFVHGFTDNPLKDNFINISNSFLQSNEISVLALDGSPLIRWLYLRSSTYVRFIGQKLAEVLVALVNDGQDPAYIHLIGHSLGAHISGFAGKTFEESTGRKIGRISGLDPAGPCFSHVDPELRLKATDAEFVDVIHTDAGVFGLRDPIGQVDYFPNNGAMQPNCVLQSCSHSRVVSYYGESIVNGEAFPAVRCRDWEAYKKGQCDFKSISYMGYASKPGTKGLYFLRTNGESPFGLGVEGLKYVNNEGIVRNIGNLFG</sequence>
<evidence type="ECO:0000256" key="2">
    <source>
        <dbReference type="ARBA" id="ARBA00010701"/>
    </source>
</evidence>
<dbReference type="PANTHER" id="PTHR11610:SF173">
    <property type="entry name" value="LIPASE DOMAIN-CONTAINING PROTEIN-RELATED"/>
    <property type="match status" value="1"/>
</dbReference>
<dbReference type="GO" id="GO:0016298">
    <property type="term" value="F:lipase activity"/>
    <property type="evidence" value="ECO:0007669"/>
    <property type="project" value="InterPro"/>
</dbReference>
<dbReference type="InterPro" id="IPR029058">
    <property type="entry name" value="AB_hydrolase_fold"/>
</dbReference>
<comment type="caution">
    <text evidence="6">The sequence shown here is derived from an EMBL/GenBank/DDBJ whole genome shotgun (WGS) entry which is preliminary data.</text>
</comment>
<dbReference type="InterPro" id="IPR033906">
    <property type="entry name" value="Lipase_N"/>
</dbReference>
<dbReference type="GO" id="GO:0016042">
    <property type="term" value="P:lipid catabolic process"/>
    <property type="evidence" value="ECO:0007669"/>
    <property type="project" value="TreeGrafter"/>
</dbReference>
<keyword evidence="3" id="KW-0964">Secreted</keyword>
<evidence type="ECO:0000259" key="5">
    <source>
        <dbReference type="Pfam" id="PF00151"/>
    </source>
</evidence>
<dbReference type="InterPro" id="IPR013818">
    <property type="entry name" value="Lipase"/>
</dbReference>
<comment type="subcellular location">
    <subcellularLocation>
        <location evidence="1">Secreted</location>
    </subcellularLocation>
</comment>
<dbReference type="InterPro" id="IPR000734">
    <property type="entry name" value="TAG_lipase"/>
</dbReference>
<dbReference type="CDD" id="cd00707">
    <property type="entry name" value="Pancreat_lipase_like"/>
    <property type="match status" value="1"/>
</dbReference>
<dbReference type="AlphaFoldDB" id="A0AAV1J4B2"/>
<dbReference type="Proteomes" id="UP001497472">
    <property type="component" value="Unassembled WGS sequence"/>
</dbReference>
<dbReference type="SUPFAM" id="SSF53474">
    <property type="entry name" value="alpha/beta-Hydrolases"/>
    <property type="match status" value="1"/>
</dbReference>
<dbReference type="Gene3D" id="3.40.50.1820">
    <property type="entry name" value="alpha/beta hydrolase"/>
    <property type="match status" value="1"/>
</dbReference>
<accession>A0AAV1J4B2</accession>
<reference evidence="6 7" key="1">
    <citation type="submission" date="2023-11" db="EMBL/GenBank/DDBJ databases">
        <authorList>
            <person name="Okamura Y."/>
        </authorList>
    </citation>
    <scope>NUCLEOTIDE SEQUENCE [LARGE SCALE GENOMIC DNA]</scope>
</reference>
<evidence type="ECO:0000256" key="4">
    <source>
        <dbReference type="RuleBase" id="RU004262"/>
    </source>
</evidence>
<name>A0AAV1J4B2_9NEOP</name>